<comment type="caution">
    <text evidence="1">The sequence shown here is derived from an EMBL/GenBank/DDBJ whole genome shotgun (WGS) entry which is preliminary data.</text>
</comment>
<dbReference type="Proteomes" id="UP000265618">
    <property type="component" value="Unassembled WGS sequence"/>
</dbReference>
<evidence type="ECO:0000313" key="2">
    <source>
        <dbReference type="Proteomes" id="UP000265618"/>
    </source>
</evidence>
<organism evidence="1 2">
    <name type="scientific">Kipferlia bialata</name>
    <dbReference type="NCBI Taxonomy" id="797122"/>
    <lineage>
        <taxon>Eukaryota</taxon>
        <taxon>Metamonada</taxon>
        <taxon>Carpediemonas-like organisms</taxon>
        <taxon>Kipferlia</taxon>
    </lineage>
</organism>
<dbReference type="EMBL" id="BDIP01010298">
    <property type="protein sequence ID" value="GCA65234.1"/>
    <property type="molecule type" value="Genomic_DNA"/>
</dbReference>
<dbReference type="AlphaFoldDB" id="A0A391NVS1"/>
<feature type="non-terminal residue" evidence="1">
    <location>
        <position position="1"/>
    </location>
</feature>
<evidence type="ECO:0000313" key="1">
    <source>
        <dbReference type="EMBL" id="GCA65234.1"/>
    </source>
</evidence>
<accession>A0A391NVS1</accession>
<proteinExistence type="predicted"/>
<protein>
    <submittedName>
        <fullName evidence="1">Uncharacterized protein</fullName>
    </submittedName>
</protein>
<reference evidence="1 2" key="1">
    <citation type="journal article" date="2018" name="PLoS ONE">
        <title>The draft genome of Kipferlia bialata reveals reductive genome evolution in fornicate parasites.</title>
        <authorList>
            <person name="Tanifuji G."/>
            <person name="Takabayashi S."/>
            <person name="Kume K."/>
            <person name="Takagi M."/>
            <person name="Nakayama T."/>
            <person name="Kamikawa R."/>
            <person name="Inagaki Y."/>
            <person name="Hashimoto T."/>
        </authorList>
    </citation>
    <scope>NUCLEOTIDE SEQUENCE [LARGE SCALE GENOMIC DNA]</scope>
    <source>
        <strain evidence="1">NY0173</strain>
    </source>
</reference>
<keyword evidence="2" id="KW-1185">Reference proteome</keyword>
<gene>
    <name evidence="1" type="ORF">KIPB_016618</name>
</gene>
<name>A0A391NVS1_9EUKA</name>
<sequence>MYTLFFNDSTDKWGIVQKAGNDSYASWTTTEDDTPQYDTISSWTQPAKSEDMWGAYNK</sequence>